<proteinExistence type="predicted"/>
<evidence type="ECO:0000259" key="1">
    <source>
        <dbReference type="Pfam" id="PF08279"/>
    </source>
</evidence>
<gene>
    <name evidence="2" type="ORF">ACFPCY_43090</name>
</gene>
<sequence>MPAEIQQRRKTTAKELAKRLGCSERTVRRIAAEPRTEFLARAAERRARALALRESGMTYK</sequence>
<reference evidence="3" key="1">
    <citation type="journal article" date="2019" name="Int. J. Syst. Evol. Microbiol.">
        <title>The Global Catalogue of Microorganisms (GCM) 10K type strain sequencing project: providing services to taxonomists for standard genome sequencing and annotation.</title>
        <authorList>
            <consortium name="The Broad Institute Genomics Platform"/>
            <consortium name="The Broad Institute Genome Sequencing Center for Infectious Disease"/>
            <person name="Wu L."/>
            <person name="Ma J."/>
        </authorList>
    </citation>
    <scope>NUCLEOTIDE SEQUENCE [LARGE SCALE GENOMIC DNA]</scope>
    <source>
        <strain evidence="3">KLKA75</strain>
    </source>
</reference>
<organism evidence="2 3">
    <name type="scientific">Actinomadura gamaensis</name>
    <dbReference type="NCBI Taxonomy" id="1763541"/>
    <lineage>
        <taxon>Bacteria</taxon>
        <taxon>Bacillati</taxon>
        <taxon>Actinomycetota</taxon>
        <taxon>Actinomycetes</taxon>
        <taxon>Streptosporangiales</taxon>
        <taxon>Thermomonosporaceae</taxon>
        <taxon>Actinomadura</taxon>
    </lineage>
</organism>
<dbReference type="RefSeq" id="WP_378265718.1">
    <property type="nucleotide sequence ID" value="NZ_JBHSIT010000043.1"/>
</dbReference>
<dbReference type="Pfam" id="PF08279">
    <property type="entry name" value="HTH_11"/>
    <property type="match status" value="1"/>
</dbReference>
<dbReference type="EMBL" id="JBHSIT010000043">
    <property type="protein sequence ID" value="MFC4914121.1"/>
    <property type="molecule type" value="Genomic_DNA"/>
</dbReference>
<dbReference type="InterPro" id="IPR013196">
    <property type="entry name" value="HTH_11"/>
</dbReference>
<protein>
    <submittedName>
        <fullName evidence="2">HTH domain-containing protein</fullName>
    </submittedName>
</protein>
<feature type="non-terminal residue" evidence="2">
    <location>
        <position position="60"/>
    </location>
</feature>
<accession>A0ABV9UGQ3</accession>
<feature type="domain" description="Helix-turn-helix type 11" evidence="1">
    <location>
        <begin position="6"/>
        <end position="29"/>
    </location>
</feature>
<evidence type="ECO:0000313" key="3">
    <source>
        <dbReference type="Proteomes" id="UP001595872"/>
    </source>
</evidence>
<dbReference type="Proteomes" id="UP001595872">
    <property type="component" value="Unassembled WGS sequence"/>
</dbReference>
<keyword evidence="3" id="KW-1185">Reference proteome</keyword>
<comment type="caution">
    <text evidence="2">The sequence shown here is derived from an EMBL/GenBank/DDBJ whole genome shotgun (WGS) entry which is preliminary data.</text>
</comment>
<evidence type="ECO:0000313" key="2">
    <source>
        <dbReference type="EMBL" id="MFC4914121.1"/>
    </source>
</evidence>
<name>A0ABV9UGQ3_9ACTN</name>